<dbReference type="RefSeq" id="WP_382228645.1">
    <property type="nucleotide sequence ID" value="NZ_JBHTCA010000049.1"/>
</dbReference>
<accession>A0ABW2QRN7</accession>
<dbReference type="InterPro" id="IPR010982">
    <property type="entry name" value="Lambda_DNA-bd_dom_sf"/>
</dbReference>
<dbReference type="Proteomes" id="UP001596501">
    <property type="component" value="Unassembled WGS sequence"/>
</dbReference>
<dbReference type="Gene3D" id="1.10.260.40">
    <property type="entry name" value="lambda repressor-like DNA-binding domains"/>
    <property type="match status" value="1"/>
</dbReference>
<dbReference type="CDD" id="cd00093">
    <property type="entry name" value="HTH_XRE"/>
    <property type="match status" value="1"/>
</dbReference>
<dbReference type="SUPFAM" id="SSF47413">
    <property type="entry name" value="lambda repressor-like DNA-binding domains"/>
    <property type="match status" value="1"/>
</dbReference>
<organism evidence="2 3">
    <name type="scientific">Hydrogenophaga atypica</name>
    <dbReference type="NCBI Taxonomy" id="249409"/>
    <lineage>
        <taxon>Bacteria</taxon>
        <taxon>Pseudomonadati</taxon>
        <taxon>Pseudomonadota</taxon>
        <taxon>Betaproteobacteria</taxon>
        <taxon>Burkholderiales</taxon>
        <taxon>Comamonadaceae</taxon>
        <taxon>Hydrogenophaga</taxon>
    </lineage>
</organism>
<gene>
    <name evidence="2" type="ORF">ACFQPB_23255</name>
</gene>
<proteinExistence type="predicted"/>
<reference evidence="3" key="1">
    <citation type="journal article" date="2019" name="Int. J. Syst. Evol. Microbiol.">
        <title>The Global Catalogue of Microorganisms (GCM) 10K type strain sequencing project: providing services to taxonomists for standard genome sequencing and annotation.</title>
        <authorList>
            <consortium name="The Broad Institute Genomics Platform"/>
            <consortium name="The Broad Institute Genome Sequencing Center for Infectious Disease"/>
            <person name="Wu L."/>
            <person name="Ma J."/>
        </authorList>
    </citation>
    <scope>NUCLEOTIDE SEQUENCE [LARGE SCALE GENOMIC DNA]</scope>
    <source>
        <strain evidence="3">CGMCC 1.12371</strain>
    </source>
</reference>
<dbReference type="PROSITE" id="PS50943">
    <property type="entry name" value="HTH_CROC1"/>
    <property type="match status" value="1"/>
</dbReference>
<dbReference type="SMART" id="SM00530">
    <property type="entry name" value="HTH_XRE"/>
    <property type="match status" value="1"/>
</dbReference>
<dbReference type="Pfam" id="PF01381">
    <property type="entry name" value="HTH_3"/>
    <property type="match status" value="1"/>
</dbReference>
<evidence type="ECO:0000313" key="2">
    <source>
        <dbReference type="EMBL" id="MFC7411777.1"/>
    </source>
</evidence>
<feature type="domain" description="HTH cro/C1-type" evidence="1">
    <location>
        <begin position="15"/>
        <end position="67"/>
    </location>
</feature>
<comment type="caution">
    <text evidence="2">The sequence shown here is derived from an EMBL/GenBank/DDBJ whole genome shotgun (WGS) entry which is preliminary data.</text>
</comment>
<sequence length="104" mass="11302">MSSPKPARNHFHLALRTVRLAKGLSQEDFSLVSSRTYVSSLERAQKSATLGKVDELADVLGVHPLTLLTLAYAELGDPARVDGVFSRVRRELASMQGHDAEAAD</sequence>
<evidence type="ECO:0000259" key="1">
    <source>
        <dbReference type="PROSITE" id="PS50943"/>
    </source>
</evidence>
<dbReference type="EMBL" id="JBHTCA010000049">
    <property type="protein sequence ID" value="MFC7411777.1"/>
    <property type="molecule type" value="Genomic_DNA"/>
</dbReference>
<name>A0ABW2QRN7_9BURK</name>
<protein>
    <submittedName>
        <fullName evidence="2">Helix-turn-helix domain-containing protein</fullName>
    </submittedName>
</protein>
<evidence type="ECO:0000313" key="3">
    <source>
        <dbReference type="Proteomes" id="UP001596501"/>
    </source>
</evidence>
<dbReference type="InterPro" id="IPR001387">
    <property type="entry name" value="Cro/C1-type_HTH"/>
</dbReference>
<keyword evidence="3" id="KW-1185">Reference proteome</keyword>